<keyword evidence="2" id="KW-1185">Reference proteome</keyword>
<accession>A0A9N9GFQ1</accession>
<reference evidence="1" key="1">
    <citation type="submission" date="2021-06" db="EMBL/GenBank/DDBJ databases">
        <authorList>
            <person name="Kallberg Y."/>
            <person name="Tangrot J."/>
            <person name="Rosling A."/>
        </authorList>
    </citation>
    <scope>NUCLEOTIDE SEQUENCE</scope>
    <source>
        <strain evidence="1">IA702</strain>
    </source>
</reference>
<dbReference type="AlphaFoldDB" id="A0A9N9GFQ1"/>
<organism evidence="1 2">
    <name type="scientific">Paraglomus occultum</name>
    <dbReference type="NCBI Taxonomy" id="144539"/>
    <lineage>
        <taxon>Eukaryota</taxon>
        <taxon>Fungi</taxon>
        <taxon>Fungi incertae sedis</taxon>
        <taxon>Mucoromycota</taxon>
        <taxon>Glomeromycotina</taxon>
        <taxon>Glomeromycetes</taxon>
        <taxon>Paraglomerales</taxon>
        <taxon>Paraglomeraceae</taxon>
        <taxon>Paraglomus</taxon>
    </lineage>
</organism>
<sequence length="496" mass="56874">MYFSPGVHDHNKHELCHGDVWKASPLFGEEAISISGAIYHAGEFIHCYYRDNTHVRHIFTIVKEGEQWCLEVNMMLRFEDLPRTLQSNDRQLSAACGTTTVWLKDLPEPPSYRYSISEIIYSWNSLFIDLYHDDFGTFRSVYHSLGGVYLQFGNFPFNLRKQLKNHFPVGLIPFGGSFSDFIRPFINELKILKKGVRMVSMGEEVWIIAGLGSVTGDLPQGNVHASVKSHSSQFGCRSCKVPYERLTDHTFDLVMNARYHHLTTEEINHLLRDRVINTPQDAYHAIGGKILKLLDATMDLLSAAGECNWIMYWKSIEKPTNWSKLPNALSHRRSFMFSDGLHLAMFMPFILHRCFTPNCIKSCALESLKNKLEIRNDEIVLEVICCWVIIAKTAKLSFSTVFTDQTYKELEECLCQEQDILTRKLWYPGEYISDSEGNAFCYIFDGGRDKCFADVGDGLKSLVNDELICPILTEWYITEDCKLLPDADATETLENE</sequence>
<evidence type="ECO:0000313" key="1">
    <source>
        <dbReference type="EMBL" id="CAG8607102.1"/>
    </source>
</evidence>
<dbReference type="EMBL" id="CAJVPJ010001894">
    <property type="protein sequence ID" value="CAG8607102.1"/>
    <property type="molecule type" value="Genomic_DNA"/>
</dbReference>
<dbReference type="Proteomes" id="UP000789572">
    <property type="component" value="Unassembled WGS sequence"/>
</dbReference>
<feature type="non-terminal residue" evidence="1">
    <location>
        <position position="496"/>
    </location>
</feature>
<dbReference type="OrthoDB" id="2417391at2759"/>
<evidence type="ECO:0000313" key="2">
    <source>
        <dbReference type="Proteomes" id="UP000789572"/>
    </source>
</evidence>
<comment type="caution">
    <text evidence="1">The sequence shown here is derived from an EMBL/GenBank/DDBJ whole genome shotgun (WGS) entry which is preliminary data.</text>
</comment>
<protein>
    <submittedName>
        <fullName evidence="1">5660_t:CDS:1</fullName>
    </submittedName>
</protein>
<proteinExistence type="predicted"/>
<gene>
    <name evidence="1" type="ORF">POCULU_LOCUS7763</name>
</gene>
<name>A0A9N9GFQ1_9GLOM</name>